<reference evidence="2 3" key="1">
    <citation type="submission" date="2023-10" db="EMBL/GenBank/DDBJ databases">
        <title>Chromosome-scale genome assembly provides insights into flower coloration mechanisms of Canna indica.</title>
        <authorList>
            <person name="Li C."/>
        </authorList>
    </citation>
    <scope>NUCLEOTIDE SEQUENCE [LARGE SCALE GENOMIC DNA]</scope>
    <source>
        <tissue evidence="2">Flower</tissue>
    </source>
</reference>
<gene>
    <name evidence="2" type="ORF">Cni_G02438</name>
</gene>
<feature type="compositionally biased region" description="Basic residues" evidence="1">
    <location>
        <begin position="484"/>
        <end position="496"/>
    </location>
</feature>
<feature type="compositionally biased region" description="Low complexity" evidence="1">
    <location>
        <begin position="19"/>
        <end position="32"/>
    </location>
</feature>
<dbReference type="AlphaFoldDB" id="A0AAQ3JPF4"/>
<feature type="region of interest" description="Disordered" evidence="1">
    <location>
        <begin position="206"/>
        <end position="356"/>
    </location>
</feature>
<feature type="compositionally biased region" description="Polar residues" evidence="1">
    <location>
        <begin position="43"/>
        <end position="56"/>
    </location>
</feature>
<dbReference type="InterPro" id="IPR045882">
    <property type="entry name" value="GPT1/2"/>
</dbReference>
<dbReference type="PANTHER" id="PTHR33737:SF2">
    <property type="entry name" value="OS12G0102700 PROTEIN"/>
    <property type="match status" value="1"/>
</dbReference>
<protein>
    <submittedName>
        <fullName evidence="2">Uncharacterized protein</fullName>
    </submittedName>
</protein>
<feature type="compositionally biased region" description="Low complexity" evidence="1">
    <location>
        <begin position="309"/>
        <end position="323"/>
    </location>
</feature>
<feature type="compositionally biased region" description="Low complexity" evidence="1">
    <location>
        <begin position="339"/>
        <end position="356"/>
    </location>
</feature>
<feature type="compositionally biased region" description="Polar residues" evidence="1">
    <location>
        <begin position="206"/>
        <end position="230"/>
    </location>
</feature>
<dbReference type="Proteomes" id="UP001327560">
    <property type="component" value="Chromosome 1"/>
</dbReference>
<feature type="region of interest" description="Disordered" evidence="1">
    <location>
        <begin position="383"/>
        <end position="525"/>
    </location>
</feature>
<organism evidence="2 3">
    <name type="scientific">Canna indica</name>
    <name type="common">Indian-shot</name>
    <dbReference type="NCBI Taxonomy" id="4628"/>
    <lineage>
        <taxon>Eukaryota</taxon>
        <taxon>Viridiplantae</taxon>
        <taxon>Streptophyta</taxon>
        <taxon>Embryophyta</taxon>
        <taxon>Tracheophyta</taxon>
        <taxon>Spermatophyta</taxon>
        <taxon>Magnoliopsida</taxon>
        <taxon>Liliopsida</taxon>
        <taxon>Zingiberales</taxon>
        <taxon>Cannaceae</taxon>
        <taxon>Canna</taxon>
    </lineage>
</organism>
<dbReference type="GO" id="GO:0008017">
    <property type="term" value="F:microtubule binding"/>
    <property type="evidence" value="ECO:0007669"/>
    <property type="project" value="InterPro"/>
</dbReference>
<evidence type="ECO:0000313" key="2">
    <source>
        <dbReference type="EMBL" id="WOK93738.1"/>
    </source>
</evidence>
<dbReference type="PANTHER" id="PTHR33737">
    <property type="entry name" value="OS05G0121800 PROTEIN"/>
    <property type="match status" value="1"/>
</dbReference>
<feature type="compositionally biased region" description="Polar residues" evidence="1">
    <location>
        <begin position="412"/>
        <end position="451"/>
    </location>
</feature>
<keyword evidence="3" id="KW-1185">Reference proteome</keyword>
<feature type="compositionally biased region" description="Polar residues" evidence="1">
    <location>
        <begin position="325"/>
        <end position="334"/>
    </location>
</feature>
<name>A0AAQ3JPF4_9LILI</name>
<feature type="compositionally biased region" description="Low complexity" evidence="1">
    <location>
        <begin position="498"/>
        <end position="525"/>
    </location>
</feature>
<feature type="compositionally biased region" description="Polar residues" evidence="1">
    <location>
        <begin position="261"/>
        <end position="292"/>
    </location>
</feature>
<evidence type="ECO:0000313" key="3">
    <source>
        <dbReference type="Proteomes" id="UP001327560"/>
    </source>
</evidence>
<accession>A0AAQ3JPF4</accession>
<evidence type="ECO:0000256" key="1">
    <source>
        <dbReference type="SAM" id="MobiDB-lite"/>
    </source>
</evidence>
<dbReference type="EMBL" id="CP136890">
    <property type="protein sequence ID" value="WOK93738.1"/>
    <property type="molecule type" value="Genomic_DNA"/>
</dbReference>
<proteinExistence type="predicted"/>
<feature type="compositionally biased region" description="Polar residues" evidence="1">
    <location>
        <begin position="458"/>
        <end position="483"/>
    </location>
</feature>
<feature type="region of interest" description="Disordered" evidence="1">
    <location>
        <begin position="19"/>
        <end position="64"/>
    </location>
</feature>
<sequence length="525" mass="56068">MEGLSLIDVSLEDDRLLASSSPSLRSTDPSLSAVSEGSREKLMSQQMEQTLQLSKSEQTKSRSRRNYLQQSLDWDRDFFTSEGVLNPEELAIINSTFKRTAASSVPLTNSSLCDDSLEDLEVHLFENARATVQKTLETGEKAFGLENSIKKNNPERGGECPMDATLKKVEPSQNKKKSPIVPERHHGYQQTSMEVTVVANMGHDGITSSKTVSRPSKVSTKAATQQTMPAKTSFVPGNTHIRANNKKDKPGELVQKAAVTSKKNGGPSNVNSKPPQSSKSTLNMFSNSSYTANKEKTRMTSTSKITNLSSGSISSKSSSFGSIANKASSKTSRTGIVKSSGSSPASSTSSSTKFPLSISRTSSFGSLSSVSCSSAPLASDEASCSSLSSEGTDSDKALPLTSLTSGDRKVNSSRLRATKTSQNKHVTSRSSRGNHPTNSTNNSSEAKSSIPSGLKKNVGTSQQSKFSKATSGISKIDSVNKQSKIQHIKTATHKRSISCDSTKTQSSTTSTFLSRTSSTESLSFK</sequence>
<feature type="compositionally biased region" description="Polar residues" evidence="1">
    <location>
        <begin position="299"/>
        <end position="308"/>
    </location>
</feature>